<dbReference type="RefSeq" id="WP_198480046.1">
    <property type="nucleotide sequence ID" value="NZ_CP066022.1"/>
</dbReference>
<accession>A0A7T4FM72</accession>
<dbReference type="AlphaFoldDB" id="A0A7T4FM72"/>
<sequence>MNKNCKVLIPMMMDIHFDLIAGVLKNEGYDVEVLKTDHRGIVEEGLKSVHNDMCYPALLVIGQFIDALKSGKYDTNNVALLLTQTGGGCRASNYIHLLRKALEKNNFHNVKVWSLNFEGLDKKNEFSLSFSGYFNLFYSILYGDLLMSIYHQSVAHEKNPGDSKGILTYWKDKLISEIGKKPFKKLKENYKKIIEKFLIIPRNFEKKKIRVGIVGEIYMKYSPLGNNHLTEYLEKEGAEAVNTGLLDFLLFNLYDTIFDRKIYGRKGIKYYFVKYIVRYIEKKQKEMIDVIKQYKDFIPPSPFTKVIEMTKGYLGHGVKMGEGWLLTAEMLEFIEMGIKNIVCAQPFGCLPNHIIAKGMIRKIKDNHPDANIVAVDYDPGASSVNQENRIRLMLENARMLANEYYKIKPI</sequence>
<dbReference type="InterPro" id="IPR051805">
    <property type="entry name" value="Dehydratase_Activator_Redct"/>
</dbReference>
<protein>
    <submittedName>
        <fullName evidence="1">2-hydroxyacyl-CoA dehydratase</fullName>
    </submittedName>
</protein>
<name>A0A7T4FM72_9FUSO</name>
<dbReference type="Proteomes" id="UP000595577">
    <property type="component" value="Chromosome"/>
</dbReference>
<reference evidence="1 2" key="1">
    <citation type="submission" date="2020-12" db="EMBL/GenBank/DDBJ databases">
        <title>FDA dAtabase for Regulatory Grade micrObial Sequences (FDA-ARGOS): Supporting development and validation of Infectious Disease Dx tests.</title>
        <authorList>
            <person name="Sproer C."/>
            <person name="Gronow S."/>
            <person name="Severitt S."/>
            <person name="Schroder I."/>
            <person name="Tallon L."/>
            <person name="Sadzewicz L."/>
            <person name="Zhao X."/>
            <person name="Boylan J."/>
            <person name="Ott S."/>
            <person name="Bowen H."/>
            <person name="Vavikolanu K."/>
            <person name="Mehta A."/>
            <person name="Aluvathingal J."/>
            <person name="Nadendla S."/>
            <person name="Lowell S."/>
            <person name="Myers T."/>
            <person name="Yan Y."/>
            <person name="Sichtig H."/>
        </authorList>
    </citation>
    <scope>NUCLEOTIDE SEQUENCE [LARGE SCALE GENOMIC DNA]</scope>
    <source>
        <strain evidence="1 2">FDAARGOS_999</strain>
    </source>
</reference>
<dbReference type="PANTHER" id="PTHR32329">
    <property type="entry name" value="BIFUNCTIONAL PROTEIN [INCLUDES 2-HYDROXYACYL-COA DEHYDRATASE (N-TER) AND ITS ACTIVATOR DOMAIN (C_TERM)-RELATED"/>
    <property type="match status" value="1"/>
</dbReference>
<dbReference type="EMBL" id="CP066022">
    <property type="protein sequence ID" value="QQB73069.1"/>
    <property type="molecule type" value="Genomic_DNA"/>
</dbReference>
<evidence type="ECO:0000313" key="1">
    <source>
        <dbReference type="EMBL" id="QQB73069.1"/>
    </source>
</evidence>
<gene>
    <name evidence="1" type="ORF">I6H56_07015</name>
</gene>
<organism evidence="1 2">
    <name type="scientific">Fusobacterium canifelinum</name>
    <dbReference type="NCBI Taxonomy" id="285729"/>
    <lineage>
        <taxon>Bacteria</taxon>
        <taxon>Fusobacteriati</taxon>
        <taxon>Fusobacteriota</taxon>
        <taxon>Fusobacteriia</taxon>
        <taxon>Fusobacteriales</taxon>
        <taxon>Fusobacteriaceae</taxon>
        <taxon>Fusobacterium</taxon>
    </lineage>
</organism>
<proteinExistence type="predicted"/>
<evidence type="ECO:0000313" key="2">
    <source>
        <dbReference type="Proteomes" id="UP000595577"/>
    </source>
</evidence>
<dbReference type="PANTHER" id="PTHR32329:SF4">
    <property type="entry name" value="ACTIVATOR OF 2-HYDROXYACYL-COA DEHYDRATASE"/>
    <property type="match status" value="1"/>
</dbReference>